<evidence type="ECO:0000256" key="1">
    <source>
        <dbReference type="SAM" id="MobiDB-lite"/>
    </source>
</evidence>
<feature type="region of interest" description="Disordered" evidence="1">
    <location>
        <begin position="24"/>
        <end position="51"/>
    </location>
</feature>
<name>A0A9P7AU20_9AGAM</name>
<reference evidence="2" key="1">
    <citation type="journal article" date="2020" name="New Phytol.">
        <title>Comparative genomics reveals dynamic genome evolution in host specialist ectomycorrhizal fungi.</title>
        <authorList>
            <person name="Lofgren L.A."/>
            <person name="Nguyen N.H."/>
            <person name="Vilgalys R."/>
            <person name="Ruytinx J."/>
            <person name="Liao H.L."/>
            <person name="Branco S."/>
            <person name="Kuo A."/>
            <person name="LaButti K."/>
            <person name="Lipzen A."/>
            <person name="Andreopoulos W."/>
            <person name="Pangilinan J."/>
            <person name="Riley R."/>
            <person name="Hundley H."/>
            <person name="Na H."/>
            <person name="Barry K."/>
            <person name="Grigoriev I.V."/>
            <person name="Stajich J.E."/>
            <person name="Kennedy P.G."/>
        </authorList>
    </citation>
    <scope>NUCLEOTIDE SEQUENCE</scope>
    <source>
        <strain evidence="2">S12</strain>
    </source>
</reference>
<feature type="region of interest" description="Disordered" evidence="1">
    <location>
        <begin position="120"/>
        <end position="175"/>
    </location>
</feature>
<dbReference type="EMBL" id="JABBWE010000019">
    <property type="protein sequence ID" value="KAG1796408.1"/>
    <property type="molecule type" value="Genomic_DNA"/>
</dbReference>
<proteinExistence type="predicted"/>
<dbReference type="OrthoDB" id="2663976at2759"/>
<dbReference type="RefSeq" id="XP_041161924.1">
    <property type="nucleotide sequence ID" value="XM_041310193.1"/>
</dbReference>
<gene>
    <name evidence="2" type="ORF">HD556DRAFT_300387</name>
</gene>
<feature type="compositionally biased region" description="Polar residues" evidence="1">
    <location>
        <begin position="39"/>
        <end position="48"/>
    </location>
</feature>
<dbReference type="Proteomes" id="UP000719766">
    <property type="component" value="Unassembled WGS sequence"/>
</dbReference>
<feature type="compositionally biased region" description="Basic and acidic residues" evidence="1">
    <location>
        <begin position="164"/>
        <end position="175"/>
    </location>
</feature>
<comment type="caution">
    <text evidence="2">The sequence shown here is derived from an EMBL/GenBank/DDBJ whole genome shotgun (WGS) entry which is preliminary data.</text>
</comment>
<evidence type="ECO:0000313" key="3">
    <source>
        <dbReference type="Proteomes" id="UP000719766"/>
    </source>
</evidence>
<keyword evidence="3" id="KW-1185">Reference proteome</keyword>
<sequence>MPESTTPLHMSSHFSLFEDDCVESDATNSATDPEDEHTLTTLGEPSLSQEEETLGWVPNDIHHLNCLCLKAKYRSAQDSPQHSARKFWDPLTCSLGSTSFPPAEYFKRYRLQRAEKFQHAQAAAAEAETRSRAADSGESTSNHSIASYDYESEQLVSEAPEPVEEWRPLRPESPK</sequence>
<protein>
    <submittedName>
        <fullName evidence="2">Uncharacterized protein</fullName>
    </submittedName>
</protein>
<dbReference type="AlphaFoldDB" id="A0A9P7AU20"/>
<organism evidence="2 3">
    <name type="scientific">Suillus plorans</name>
    <dbReference type="NCBI Taxonomy" id="116603"/>
    <lineage>
        <taxon>Eukaryota</taxon>
        <taxon>Fungi</taxon>
        <taxon>Dikarya</taxon>
        <taxon>Basidiomycota</taxon>
        <taxon>Agaricomycotina</taxon>
        <taxon>Agaricomycetes</taxon>
        <taxon>Agaricomycetidae</taxon>
        <taxon>Boletales</taxon>
        <taxon>Suillineae</taxon>
        <taxon>Suillaceae</taxon>
        <taxon>Suillus</taxon>
    </lineage>
</organism>
<evidence type="ECO:0000313" key="2">
    <source>
        <dbReference type="EMBL" id="KAG1796408.1"/>
    </source>
</evidence>
<accession>A0A9P7AU20</accession>
<dbReference type="GeneID" id="64603957"/>